<organism evidence="7 8">
    <name type="scientific">Seminavis robusta</name>
    <dbReference type="NCBI Taxonomy" id="568900"/>
    <lineage>
        <taxon>Eukaryota</taxon>
        <taxon>Sar</taxon>
        <taxon>Stramenopiles</taxon>
        <taxon>Ochrophyta</taxon>
        <taxon>Bacillariophyta</taxon>
        <taxon>Bacillariophyceae</taxon>
        <taxon>Bacillariophycidae</taxon>
        <taxon>Naviculales</taxon>
        <taxon>Naviculaceae</taxon>
        <taxon>Seminavis</taxon>
    </lineage>
</organism>
<evidence type="ECO:0000256" key="5">
    <source>
        <dbReference type="SAM" id="MobiDB-lite"/>
    </source>
</evidence>
<evidence type="ECO:0000256" key="1">
    <source>
        <dbReference type="ARBA" id="ARBA00004173"/>
    </source>
</evidence>
<dbReference type="EMBL" id="CAICTM010001698">
    <property type="protein sequence ID" value="CAB9525609.1"/>
    <property type="molecule type" value="Genomic_DNA"/>
</dbReference>
<comment type="similarity">
    <text evidence="2">Belongs to the OXR1 family.</text>
</comment>
<dbReference type="AlphaFoldDB" id="A0A9N8ET77"/>
<reference evidence="7" key="1">
    <citation type="submission" date="2020-06" db="EMBL/GenBank/DDBJ databases">
        <authorList>
            <consortium name="Plant Systems Biology data submission"/>
        </authorList>
    </citation>
    <scope>NUCLEOTIDE SEQUENCE</scope>
    <source>
        <strain evidence="7">D6</strain>
    </source>
</reference>
<evidence type="ECO:0000256" key="2">
    <source>
        <dbReference type="ARBA" id="ARBA00009540"/>
    </source>
</evidence>
<dbReference type="InterPro" id="IPR006571">
    <property type="entry name" value="TLDc_dom"/>
</dbReference>
<dbReference type="Proteomes" id="UP001153069">
    <property type="component" value="Unassembled WGS sequence"/>
</dbReference>
<feature type="region of interest" description="Disordered" evidence="5">
    <location>
        <begin position="237"/>
        <end position="295"/>
    </location>
</feature>
<proteinExistence type="inferred from homology"/>
<dbReference type="PROSITE" id="PS51886">
    <property type="entry name" value="TLDC"/>
    <property type="match status" value="1"/>
</dbReference>
<accession>A0A9N8ET77</accession>
<feature type="region of interest" description="Disordered" evidence="5">
    <location>
        <begin position="387"/>
        <end position="429"/>
    </location>
</feature>
<evidence type="ECO:0000256" key="4">
    <source>
        <dbReference type="ARBA" id="ARBA00040604"/>
    </source>
</evidence>
<evidence type="ECO:0000259" key="6">
    <source>
        <dbReference type="PROSITE" id="PS51886"/>
    </source>
</evidence>
<dbReference type="Pfam" id="PF07534">
    <property type="entry name" value="TLD"/>
    <property type="match status" value="1"/>
</dbReference>
<feature type="compositionally biased region" description="Gly residues" evidence="5">
    <location>
        <begin position="279"/>
        <end position="291"/>
    </location>
</feature>
<dbReference type="PANTHER" id="PTHR23354:SF62">
    <property type="entry name" value="MUSTARD, ISOFORM V"/>
    <property type="match status" value="1"/>
</dbReference>
<dbReference type="OrthoDB" id="48696at2759"/>
<dbReference type="GO" id="GO:0005739">
    <property type="term" value="C:mitochondrion"/>
    <property type="evidence" value="ECO:0007669"/>
    <property type="project" value="UniProtKB-SubCell"/>
</dbReference>
<feature type="domain" description="TLDc" evidence="6">
    <location>
        <begin position="523"/>
        <end position="712"/>
    </location>
</feature>
<evidence type="ECO:0000256" key="3">
    <source>
        <dbReference type="ARBA" id="ARBA00023128"/>
    </source>
</evidence>
<name>A0A9N8ET77_9STRA</name>
<comment type="subcellular location">
    <subcellularLocation>
        <location evidence="1">Mitochondrion</location>
    </subcellularLocation>
</comment>
<dbReference type="SMART" id="SM00584">
    <property type="entry name" value="TLDc"/>
    <property type="match status" value="1"/>
</dbReference>
<sequence>MNLMLPPLSNWRSISFVLIGGVLLRIRSKVFWIRFWMAKAFWEQKAPPLSLSGAITLTHHIFFEIFTTATMMIASTISRRPHRRLHSDQSLLQWHLSSATENLSFPVSHPTVVPKHHRRGISFDSRSQRHSVMDSVSAGRVSGYSGLEFACSQFPAANTHNNNASTLFPSPTPMATGSLTDTTSNINMSNTHHEAINSNAMSNSHIHGRIESCMRNPALLPNLAYADDTIAKWKSPRSQMTCSDDRAATVKSRPLNSKNSSRRSSAAFAKPAQRHNMNGGSGNIGGSGGSGDDTTMLAGTTSTTVQHHCWQAPVSVAMSMATVATQPQPSCKDTHNATLGTTNPMQSLLETVVHAVENVQEQRRRASSRKRISQTLLTLRAAAEVHYQQQQQSLDEDEETREDYKSGSFDDEQDQEQQQPDHDDLASLGSALFCPLDPGLLKHHHHRHLHRQEELLTTNSSSSDSNDVQVQQQQPQILTRLSSSPLAIIDTMSMDVEEEEKKQEEVVPVQILPELGCLATNPRLLSYAMFQQLVTDGVPECLHMNAWERVYSIGRDGDCFRTLLDKCAPYRQSILVVQTTSGYLLGGFVSDAWQEQDGYHQRHSYYGNGVSFLFASHPATTGGVTTNNNNHDDNEDKPLTIYPWTGSNDFCQICDREKSVIAMGGAGAFGFILEDDFFRGSTDTCGTFGNPPLTLDKDGIFTVAAMEIYGLVPLFANPYHHSSPRSTILSGMTM</sequence>
<comment type="caution">
    <text evidence="7">The sequence shown here is derived from an EMBL/GenBank/DDBJ whole genome shotgun (WGS) entry which is preliminary data.</text>
</comment>
<dbReference type="PANTHER" id="PTHR23354">
    <property type="entry name" value="NUCLEOLAR PROTEIN 7/ESTROGEN RECEPTOR COACTIVATOR-RELATED"/>
    <property type="match status" value="1"/>
</dbReference>
<keyword evidence="8" id="KW-1185">Reference proteome</keyword>
<evidence type="ECO:0000313" key="7">
    <source>
        <dbReference type="EMBL" id="CAB9525609.1"/>
    </source>
</evidence>
<evidence type="ECO:0000313" key="8">
    <source>
        <dbReference type="Proteomes" id="UP001153069"/>
    </source>
</evidence>
<gene>
    <name evidence="7" type="ORF">SEMRO_1700_G292120.1</name>
</gene>
<protein>
    <recommendedName>
        <fullName evidence="4">Oxidation resistance protein 1</fullName>
    </recommendedName>
</protein>
<keyword evidence="3" id="KW-0496">Mitochondrion</keyword>
<feature type="compositionally biased region" description="Low complexity" evidence="5">
    <location>
        <begin position="251"/>
        <end position="271"/>
    </location>
</feature>